<dbReference type="OrthoDB" id="63113at2759"/>
<comment type="similarity">
    <text evidence="3 7">Belongs to the PRA1 family.</text>
</comment>
<dbReference type="InterPro" id="IPR004895">
    <property type="entry name" value="Prenylated_rab_accept_PRA1"/>
</dbReference>
<dbReference type="GO" id="GO:0005794">
    <property type="term" value="C:Golgi apparatus"/>
    <property type="evidence" value="ECO:0007669"/>
    <property type="project" value="TreeGrafter"/>
</dbReference>
<comment type="subcellular location">
    <subcellularLocation>
        <location evidence="2">Endomembrane system</location>
        <topology evidence="2">Multi-pass membrane protein</topology>
    </subcellularLocation>
    <subcellularLocation>
        <location evidence="7">Membrane</location>
        <topology evidence="7">Multi-pass membrane protein</topology>
    </subcellularLocation>
</comment>
<comment type="function">
    <text evidence="1 7">May be involved in both secretory and endocytic intracellular trafficking in the endosomal/prevacuolar compartments.</text>
</comment>
<dbReference type="EMBL" id="JAKUCV010000660">
    <property type="protein sequence ID" value="KAJ4849255.1"/>
    <property type="molecule type" value="Genomic_DNA"/>
</dbReference>
<organism evidence="8 9">
    <name type="scientific">Turnera subulata</name>
    <dbReference type="NCBI Taxonomy" id="218843"/>
    <lineage>
        <taxon>Eukaryota</taxon>
        <taxon>Viridiplantae</taxon>
        <taxon>Streptophyta</taxon>
        <taxon>Embryophyta</taxon>
        <taxon>Tracheophyta</taxon>
        <taxon>Spermatophyta</taxon>
        <taxon>Magnoliopsida</taxon>
        <taxon>eudicotyledons</taxon>
        <taxon>Gunneridae</taxon>
        <taxon>Pentapetalae</taxon>
        <taxon>rosids</taxon>
        <taxon>fabids</taxon>
        <taxon>Malpighiales</taxon>
        <taxon>Passifloraceae</taxon>
        <taxon>Turnera</taxon>
    </lineage>
</organism>
<evidence type="ECO:0000256" key="6">
    <source>
        <dbReference type="ARBA" id="ARBA00023136"/>
    </source>
</evidence>
<evidence type="ECO:0000256" key="1">
    <source>
        <dbReference type="ARBA" id="ARBA00002501"/>
    </source>
</evidence>
<comment type="caution">
    <text evidence="8">The sequence shown here is derived from an EMBL/GenBank/DDBJ whole genome shotgun (WGS) entry which is preliminary data.</text>
</comment>
<proteinExistence type="inferred from homology"/>
<evidence type="ECO:0000256" key="5">
    <source>
        <dbReference type="ARBA" id="ARBA00022989"/>
    </source>
</evidence>
<dbReference type="GO" id="GO:0016192">
    <property type="term" value="P:vesicle-mediated transport"/>
    <property type="evidence" value="ECO:0007669"/>
    <property type="project" value="TreeGrafter"/>
</dbReference>
<dbReference type="PANTHER" id="PTHR19317">
    <property type="entry name" value="PRENYLATED RAB ACCEPTOR 1-RELATED"/>
    <property type="match status" value="1"/>
</dbReference>
<gene>
    <name evidence="8" type="ORF">Tsubulata_012949</name>
</gene>
<evidence type="ECO:0000313" key="8">
    <source>
        <dbReference type="EMBL" id="KAJ4849255.1"/>
    </source>
</evidence>
<dbReference type="AlphaFoldDB" id="A0A9Q0JQN6"/>
<sequence length="193" mass="20869">MPPQTQSTSPGGERSYISIPISAGGVLSRSLHNLSTAISTSLRPWPELIACSSGRGRSCSSFVANFDYFRTNYAIITCACGAFSLMGSPASLLVFASLSSLWLLLHFFREDPLLLWGYHIADRFLSFGLLFLSFLGVWFCGSSLGDLLLGLLVGLFLCALHALLRDPPPLLQQQQEPLMGSGHDYGSYGAVTV</sequence>
<dbReference type="GO" id="GO:0016020">
    <property type="term" value="C:membrane"/>
    <property type="evidence" value="ECO:0007669"/>
    <property type="project" value="UniProtKB-SubCell"/>
</dbReference>
<evidence type="ECO:0000256" key="7">
    <source>
        <dbReference type="RuleBase" id="RU363107"/>
    </source>
</evidence>
<accession>A0A9Q0JQN6</accession>
<dbReference type="GO" id="GO:0005783">
    <property type="term" value="C:endoplasmic reticulum"/>
    <property type="evidence" value="ECO:0007669"/>
    <property type="project" value="TreeGrafter"/>
</dbReference>
<keyword evidence="6 7" id="KW-0472">Membrane</keyword>
<keyword evidence="5 7" id="KW-1133">Transmembrane helix</keyword>
<evidence type="ECO:0000313" key="9">
    <source>
        <dbReference type="Proteomes" id="UP001141552"/>
    </source>
</evidence>
<keyword evidence="7" id="KW-0813">Transport</keyword>
<name>A0A9Q0JQN6_9ROSI</name>
<dbReference type="PANTHER" id="PTHR19317:SF53">
    <property type="entry name" value="PRA1 FAMILY PROTEIN G1"/>
    <property type="match status" value="1"/>
</dbReference>
<dbReference type="Pfam" id="PF03208">
    <property type="entry name" value="PRA1"/>
    <property type="match status" value="1"/>
</dbReference>
<feature type="transmembrane region" description="Helical" evidence="7">
    <location>
        <begin position="147"/>
        <end position="164"/>
    </location>
</feature>
<feature type="transmembrane region" description="Helical" evidence="7">
    <location>
        <begin position="90"/>
        <end position="108"/>
    </location>
</feature>
<evidence type="ECO:0000256" key="2">
    <source>
        <dbReference type="ARBA" id="ARBA00004127"/>
    </source>
</evidence>
<evidence type="ECO:0000256" key="4">
    <source>
        <dbReference type="ARBA" id="ARBA00022692"/>
    </source>
</evidence>
<reference evidence="8" key="1">
    <citation type="submission" date="2022-02" db="EMBL/GenBank/DDBJ databases">
        <authorList>
            <person name="Henning P.M."/>
            <person name="McCubbin A.G."/>
            <person name="Shore J.S."/>
        </authorList>
    </citation>
    <scope>NUCLEOTIDE SEQUENCE</scope>
    <source>
        <strain evidence="8">F60SS</strain>
        <tissue evidence="8">Leaves</tissue>
    </source>
</reference>
<dbReference type="Proteomes" id="UP001141552">
    <property type="component" value="Unassembled WGS sequence"/>
</dbReference>
<reference evidence="8" key="2">
    <citation type="journal article" date="2023" name="Plants (Basel)">
        <title>Annotation of the Turnera subulata (Passifloraceae) Draft Genome Reveals the S-Locus Evolved after the Divergence of Turneroideae from Passifloroideae in a Stepwise Manner.</title>
        <authorList>
            <person name="Henning P.M."/>
            <person name="Roalson E.H."/>
            <person name="Mir W."/>
            <person name="McCubbin A.G."/>
            <person name="Shore J.S."/>
        </authorList>
    </citation>
    <scope>NUCLEOTIDE SEQUENCE</scope>
    <source>
        <strain evidence="8">F60SS</strain>
    </source>
</reference>
<keyword evidence="4 7" id="KW-0812">Transmembrane</keyword>
<evidence type="ECO:0000256" key="3">
    <source>
        <dbReference type="ARBA" id="ARBA00006483"/>
    </source>
</evidence>
<keyword evidence="9" id="KW-1185">Reference proteome</keyword>
<protein>
    <recommendedName>
        <fullName evidence="7">PRA1 family protein</fullName>
    </recommendedName>
</protein>
<feature type="transmembrane region" description="Helical" evidence="7">
    <location>
        <begin position="120"/>
        <end position="141"/>
    </location>
</feature>